<keyword evidence="3" id="KW-1185">Reference proteome</keyword>
<keyword evidence="1" id="KW-0812">Transmembrane</keyword>
<evidence type="ECO:0000256" key="1">
    <source>
        <dbReference type="SAM" id="Phobius"/>
    </source>
</evidence>
<dbReference type="RefSeq" id="WP_230839998.1">
    <property type="nucleotide sequence ID" value="NZ_CP063845.1"/>
</dbReference>
<organism evidence="2 3">
    <name type="scientific">Gloeobacter morelensis MG652769</name>
    <dbReference type="NCBI Taxonomy" id="2781736"/>
    <lineage>
        <taxon>Bacteria</taxon>
        <taxon>Bacillati</taxon>
        <taxon>Cyanobacteriota</taxon>
        <taxon>Cyanophyceae</taxon>
        <taxon>Gloeobacterales</taxon>
        <taxon>Gloeobacteraceae</taxon>
        <taxon>Gloeobacter</taxon>
        <taxon>Gloeobacter morelensis</taxon>
    </lineage>
</organism>
<feature type="transmembrane region" description="Helical" evidence="1">
    <location>
        <begin position="55"/>
        <end position="80"/>
    </location>
</feature>
<proteinExistence type="predicted"/>
<keyword evidence="1" id="KW-1133">Transmembrane helix</keyword>
<gene>
    <name evidence="2" type="ORF">ISF26_14375</name>
</gene>
<dbReference type="InterPro" id="IPR019275">
    <property type="entry name" value="DUF2301"/>
</dbReference>
<feature type="transmembrane region" description="Helical" evidence="1">
    <location>
        <begin position="117"/>
        <end position="134"/>
    </location>
</feature>
<evidence type="ECO:0000313" key="2">
    <source>
        <dbReference type="EMBL" id="UFP92998.1"/>
    </source>
</evidence>
<dbReference type="Pfam" id="PF10063">
    <property type="entry name" value="DUF2301"/>
    <property type="match status" value="1"/>
</dbReference>
<name>A0ABY3PH54_9CYAN</name>
<dbReference type="PANTHER" id="PTHR36716">
    <property type="entry name" value="F3H9.20 PROTEIN"/>
    <property type="match status" value="1"/>
</dbReference>
<feature type="transmembrane region" description="Helical" evidence="1">
    <location>
        <begin position="141"/>
        <end position="161"/>
    </location>
</feature>
<evidence type="ECO:0000313" key="3">
    <source>
        <dbReference type="Proteomes" id="UP001054846"/>
    </source>
</evidence>
<reference evidence="2 3" key="1">
    <citation type="journal article" date="2021" name="Genome Biol. Evol.">
        <title>Complete Genome Sequencing of a Novel Gloeobacter Species from a Waterfall Cave in Mexico.</title>
        <authorList>
            <person name="Saw J.H."/>
            <person name="Cardona T."/>
            <person name="Montejano G."/>
        </authorList>
    </citation>
    <scope>NUCLEOTIDE SEQUENCE [LARGE SCALE GENOMIC DNA]</scope>
    <source>
        <strain evidence="2">MG652769</strain>
    </source>
</reference>
<sequence length="211" mass="22048">MAPQTASNIYSGRFGTYEITEADRRGVLIYRLALLAVAVSFAAGGAVTLAGGSPWVVTALFALLAAALGVALATVHIYMLALHRALWLLWAVGVTASTVLTLNTGTPLALIAYSEPVGLIATGFVFAALTGICIKESFCFGWWETVLVVPALPLLLLGHLGGILSPAVETGLFVVCAVSLLIFAIRKFSVPAPNDIGDKSVHAYVRGEIHG</sequence>
<dbReference type="EMBL" id="CP063845">
    <property type="protein sequence ID" value="UFP92998.1"/>
    <property type="molecule type" value="Genomic_DNA"/>
</dbReference>
<accession>A0ABY3PH54</accession>
<protein>
    <submittedName>
        <fullName evidence="2">DUF2301 domain-containing membrane protein</fullName>
    </submittedName>
</protein>
<feature type="transmembrane region" description="Helical" evidence="1">
    <location>
        <begin position="87"/>
        <end position="111"/>
    </location>
</feature>
<dbReference type="Proteomes" id="UP001054846">
    <property type="component" value="Chromosome"/>
</dbReference>
<feature type="transmembrane region" description="Helical" evidence="1">
    <location>
        <begin position="28"/>
        <end position="49"/>
    </location>
</feature>
<feature type="transmembrane region" description="Helical" evidence="1">
    <location>
        <begin position="167"/>
        <end position="185"/>
    </location>
</feature>
<keyword evidence="1" id="KW-0472">Membrane</keyword>
<dbReference type="PANTHER" id="PTHR36716:SF2">
    <property type="entry name" value="F3H9.20 PROTEIN"/>
    <property type="match status" value="1"/>
</dbReference>